<accession>A0ABS5Q734</accession>
<dbReference type="Proteomes" id="UP000766336">
    <property type="component" value="Unassembled WGS sequence"/>
</dbReference>
<name>A0ABS5Q734_9PROT</name>
<dbReference type="InterPro" id="IPR036928">
    <property type="entry name" value="AS_sf"/>
</dbReference>
<dbReference type="Gene3D" id="3.90.1300.10">
    <property type="entry name" value="Amidase signature (AS) domain"/>
    <property type="match status" value="1"/>
</dbReference>
<evidence type="ECO:0000259" key="1">
    <source>
        <dbReference type="Pfam" id="PF01425"/>
    </source>
</evidence>
<dbReference type="InterPro" id="IPR023631">
    <property type="entry name" value="Amidase_dom"/>
</dbReference>
<organism evidence="2 3">
    <name type="scientific">Roseococcus pinisoli</name>
    <dbReference type="NCBI Taxonomy" id="2835040"/>
    <lineage>
        <taxon>Bacteria</taxon>
        <taxon>Pseudomonadati</taxon>
        <taxon>Pseudomonadota</taxon>
        <taxon>Alphaproteobacteria</taxon>
        <taxon>Acetobacterales</taxon>
        <taxon>Roseomonadaceae</taxon>
        <taxon>Roseococcus</taxon>
    </lineage>
</organism>
<dbReference type="PANTHER" id="PTHR11895">
    <property type="entry name" value="TRANSAMIDASE"/>
    <property type="match status" value="1"/>
</dbReference>
<protein>
    <submittedName>
        <fullName evidence="2">Amidase</fullName>
    </submittedName>
</protein>
<dbReference type="RefSeq" id="WP_213668107.1">
    <property type="nucleotide sequence ID" value="NZ_JAHCDA010000001.1"/>
</dbReference>
<sequence>MHDDLIRLTATEAVARLQRREVSPLELIDAAEARAAAVEPEVNAMPTLCFDRARDHAKRLMAGQGRELEGQAGWLGGLPVSIKDLTDVAGVRTTYGSPIFKDHVPSASHPVVKRIEAHGGIVVGKSNTPEFGAGGSTFNEVFGRTRNPWNTSLTCGGSTGGGAVSVATGEVWLAQGTDHGGSLRRPGTYCSVVGLRPSPGRVTRGTVNNTFSPLSVQGPMARNVPDLALFLDSMAGWCLADPLTYDAPARSYAEAVAAAEAERPKRIAFTADFNGQLPVDRETREICMKAVRAFEAAGCIVEEFAPDLAQLGEAFLILRSQSFVVDREAQLQTHRDLIKPDIIWNTERGLKATPSQLAWADRERAAFYRRMVALFSKYDVFVTPGAATPAFDVMLRNPDTIAGVKLENYMAGSMINAAITLAGCPAVAVPCGFDQYGRPVGLQVAAPPRRDDIALQAAALFERASGLAALVPIDPRPGTVPPSELPAGG</sequence>
<dbReference type="SUPFAM" id="SSF75304">
    <property type="entry name" value="Amidase signature (AS) enzymes"/>
    <property type="match status" value="1"/>
</dbReference>
<evidence type="ECO:0000313" key="3">
    <source>
        <dbReference type="Proteomes" id="UP000766336"/>
    </source>
</evidence>
<dbReference type="EMBL" id="JAHCDA010000001">
    <property type="protein sequence ID" value="MBS7809401.1"/>
    <property type="molecule type" value="Genomic_DNA"/>
</dbReference>
<dbReference type="PANTHER" id="PTHR11895:SF76">
    <property type="entry name" value="INDOLEACETAMIDE HYDROLASE"/>
    <property type="match status" value="1"/>
</dbReference>
<gene>
    <name evidence="2" type="ORF">KHU32_00540</name>
</gene>
<dbReference type="InterPro" id="IPR000120">
    <property type="entry name" value="Amidase"/>
</dbReference>
<comment type="caution">
    <text evidence="2">The sequence shown here is derived from an EMBL/GenBank/DDBJ whole genome shotgun (WGS) entry which is preliminary data.</text>
</comment>
<reference evidence="2 3" key="1">
    <citation type="submission" date="2021-05" db="EMBL/GenBank/DDBJ databases">
        <title>Roseococcus sp. XZZS9, whole genome shotgun sequencing project.</title>
        <authorList>
            <person name="Zhao G."/>
            <person name="Shen L."/>
        </authorList>
    </citation>
    <scope>NUCLEOTIDE SEQUENCE [LARGE SCALE GENOMIC DNA]</scope>
    <source>
        <strain evidence="2 3">XZZS9</strain>
    </source>
</reference>
<keyword evidence="3" id="KW-1185">Reference proteome</keyword>
<dbReference type="Pfam" id="PF01425">
    <property type="entry name" value="Amidase"/>
    <property type="match status" value="1"/>
</dbReference>
<feature type="domain" description="Amidase" evidence="1">
    <location>
        <begin position="26"/>
        <end position="452"/>
    </location>
</feature>
<evidence type="ECO:0000313" key="2">
    <source>
        <dbReference type="EMBL" id="MBS7809401.1"/>
    </source>
</evidence>
<proteinExistence type="predicted"/>